<dbReference type="EMBL" id="AP025167">
    <property type="protein sequence ID" value="BDB32201.1"/>
    <property type="molecule type" value="Genomic_DNA"/>
</dbReference>
<geneLocation type="plasmid" evidence="2">
    <name>pKP18-31-IMP</name>
</geneLocation>
<dbReference type="EMBL" id="MN661402">
    <property type="protein sequence ID" value="QJS00356.1"/>
    <property type="molecule type" value="Genomic_DNA"/>
</dbReference>
<evidence type="ECO:0000313" key="2">
    <source>
        <dbReference type="EMBL" id="QJS00356.1"/>
    </source>
</evidence>
<organism evidence="2">
    <name type="scientific">Klebsiella quasipneumoniae</name>
    <dbReference type="NCBI Taxonomy" id="1463165"/>
    <lineage>
        <taxon>Bacteria</taxon>
        <taxon>Pseudomonadati</taxon>
        <taxon>Pseudomonadota</taxon>
        <taxon>Gammaproteobacteria</taxon>
        <taxon>Enterobacterales</taxon>
        <taxon>Enterobacteriaceae</taxon>
        <taxon>Klebsiella/Raoultella group</taxon>
        <taxon>Klebsiella</taxon>
        <taxon>Klebsiella pneumoniae complex</taxon>
    </lineage>
</organism>
<dbReference type="PROSITE" id="PS51257">
    <property type="entry name" value="PROKAR_LIPOPROTEIN"/>
    <property type="match status" value="1"/>
</dbReference>
<proteinExistence type="predicted"/>
<evidence type="ECO:0000313" key="3">
    <source>
        <dbReference type="Proteomes" id="UP001319889"/>
    </source>
</evidence>
<dbReference type="AlphaFoldDB" id="A0A6M4NS02"/>
<sequence length="111" mass="12672">MCREWNIMKIKLISVLGLDLKISLNNNILTMSCNLDGLSIFVTRRIIRNSKLTESEIFAKIDSDWVSKIFAINIRQIKNVLESNVSVIPVQSQPKQVSVLVDEHVPAFKNF</sequence>
<reference evidence="2" key="1">
    <citation type="submission" date="2019-11" db="EMBL/GenBank/DDBJ databases">
        <authorList>
            <person name="Qin S."/>
            <person name="Dong H."/>
        </authorList>
    </citation>
    <scope>NUCLEOTIDE SEQUENCE</scope>
    <source>
        <strain evidence="2">KP18-31</strain>
        <plasmid evidence="2">pKP18-31-IMP,KPC</plasmid>
    </source>
</reference>
<reference evidence="1 3" key="2">
    <citation type="submission" date="2021-09" db="EMBL/GenBank/DDBJ databases">
        <title>Whole genome sequencing of antimicrobial-resistant bacteria isolated from aquatic animals, plants, and environment in Asia.</title>
        <authorList>
            <person name="Hirabayashi A."/>
            <person name="Suzuki M."/>
        </authorList>
    </citation>
    <scope>NUCLEOTIDE SEQUENCE [LARGE SCALE GENOMIC DNA]</scope>
    <source>
        <strain evidence="1 3">NUITM-VK11</strain>
        <plasmid evidence="1 3">pNUITMVK11-1</plasmid>
    </source>
</reference>
<dbReference type="Proteomes" id="UP001319889">
    <property type="component" value="Plasmid pNUITMVK11-1"/>
</dbReference>
<accession>A0A6M4NS02</accession>
<protein>
    <submittedName>
        <fullName evidence="2">Uncharacterized protein</fullName>
    </submittedName>
</protein>
<keyword evidence="2" id="KW-0614">Plasmid</keyword>
<name>A0A6M4NS02_9ENTR</name>
<evidence type="ECO:0000313" key="1">
    <source>
        <dbReference type="EMBL" id="BDB32201.1"/>
    </source>
</evidence>
<geneLocation type="plasmid" evidence="1 3">
    <name>pNUITMVK11-1</name>
</geneLocation>
<gene>
    <name evidence="1" type="ORF">NUITMVK11_0600</name>
</gene>